<reference evidence="1 2" key="1">
    <citation type="submission" date="2018-08" db="EMBL/GenBank/DDBJ databases">
        <title>Genome and evolution of the arbuscular mycorrhizal fungus Diversispora epigaea (formerly Glomus versiforme) and its bacterial endosymbionts.</title>
        <authorList>
            <person name="Sun X."/>
            <person name="Fei Z."/>
            <person name="Harrison M."/>
        </authorList>
    </citation>
    <scope>NUCLEOTIDE SEQUENCE [LARGE SCALE GENOMIC DNA]</scope>
    <source>
        <strain evidence="1 2">IT104</strain>
    </source>
</reference>
<name>A0A397IMZ4_9GLOM</name>
<dbReference type="OrthoDB" id="2329331at2759"/>
<keyword evidence="2" id="KW-1185">Reference proteome</keyword>
<proteinExistence type="predicted"/>
<organism evidence="1 2">
    <name type="scientific">Diversispora epigaea</name>
    <dbReference type="NCBI Taxonomy" id="1348612"/>
    <lineage>
        <taxon>Eukaryota</taxon>
        <taxon>Fungi</taxon>
        <taxon>Fungi incertae sedis</taxon>
        <taxon>Mucoromycota</taxon>
        <taxon>Glomeromycotina</taxon>
        <taxon>Glomeromycetes</taxon>
        <taxon>Diversisporales</taxon>
        <taxon>Diversisporaceae</taxon>
        <taxon>Diversispora</taxon>
    </lineage>
</organism>
<dbReference type="AlphaFoldDB" id="A0A397IMZ4"/>
<protein>
    <recommendedName>
        <fullName evidence="3">Protein kinase domain-containing protein</fullName>
    </recommendedName>
</protein>
<dbReference type="EMBL" id="PQFF01000197">
    <property type="protein sequence ID" value="RHZ75578.1"/>
    <property type="molecule type" value="Genomic_DNA"/>
</dbReference>
<evidence type="ECO:0000313" key="1">
    <source>
        <dbReference type="EMBL" id="RHZ75578.1"/>
    </source>
</evidence>
<dbReference type="SUPFAM" id="SSF56112">
    <property type="entry name" value="Protein kinase-like (PK-like)"/>
    <property type="match status" value="1"/>
</dbReference>
<sequence length="136" mass="15981">MPKVCPECNQEYNDCYWKWCKPCQLNADDSDKVIEWIPYDKFQDIKQIAKGGYGTIYYAMWYWDIKNQRWARHGQFKVALKKFNGVIDINDDFLNEIAILLRTNVGLISTTLYGITKDPGTHEYMMVLKAVVLEII</sequence>
<dbReference type="InterPro" id="IPR011009">
    <property type="entry name" value="Kinase-like_dom_sf"/>
</dbReference>
<evidence type="ECO:0000313" key="2">
    <source>
        <dbReference type="Proteomes" id="UP000266861"/>
    </source>
</evidence>
<gene>
    <name evidence="1" type="ORF">Glove_212g149</name>
</gene>
<comment type="caution">
    <text evidence="1">The sequence shown here is derived from an EMBL/GenBank/DDBJ whole genome shotgun (WGS) entry which is preliminary data.</text>
</comment>
<evidence type="ECO:0008006" key="3">
    <source>
        <dbReference type="Google" id="ProtNLM"/>
    </source>
</evidence>
<accession>A0A397IMZ4</accession>
<dbReference type="Proteomes" id="UP000266861">
    <property type="component" value="Unassembled WGS sequence"/>
</dbReference>
<dbReference type="Gene3D" id="1.10.510.10">
    <property type="entry name" value="Transferase(Phosphotransferase) domain 1"/>
    <property type="match status" value="1"/>
</dbReference>